<evidence type="ECO:0000256" key="1">
    <source>
        <dbReference type="ARBA" id="ARBA00003234"/>
    </source>
</evidence>
<sequence length="435" mass="48085">MLKVAVIVLGCPKNTVEAEYLLGILQSKNFAVCADTNDADVIVIHTCSFIDAARRESEKSISDALKIKRKKNVKVFVSGCLPQLLKEDFIKCFPEIDGFVGTGSLNKLPLLLQNKNAGDVLLEAGGLNDSKFRLLSSTLPCAYLKIAEGCNHKCSFCIIPNLRGKYKSRSLSSLKSEVQALAASGVKELSLIAQDTTSYGIDIYGKFSLNKLLAEISKTDKLKWIRLMYAYPVSVTDALLQEINSRENICKYIDIPIQHASEKILNSMNRPLATLKVIEKIKNKYPDIILRTSVITGFPGETDKDVQALTDFLQKGYFRYAGVFEYSNQKTAASSKLKKHIDGKTSSLRRVLVENAQYEVFKKDMKSLTGSQTEILVESCVKKGNNYTVTGRAPFQAPDIDGNVICESLKPVKSGSFCSVKIKTIKGYSIQAELL</sequence>
<dbReference type="PROSITE" id="PS51449">
    <property type="entry name" value="MTTASE_N"/>
    <property type="match status" value="1"/>
</dbReference>
<dbReference type="GO" id="GO:0046872">
    <property type="term" value="F:metal ion binding"/>
    <property type="evidence" value="ECO:0007669"/>
    <property type="project" value="UniProtKB-KW"/>
</dbReference>
<name>A0A0G3WKH8_9BACT</name>
<keyword evidence="3 9" id="KW-0963">Cytoplasm</keyword>
<keyword evidence="5 9" id="KW-0949">S-adenosyl-L-methionine</keyword>
<evidence type="ECO:0000313" key="12">
    <source>
        <dbReference type="EMBL" id="AKL97954.1"/>
    </source>
</evidence>
<keyword evidence="4 9" id="KW-0808">Transferase</keyword>
<dbReference type="InterPro" id="IPR006638">
    <property type="entry name" value="Elp3/MiaA/NifB-like_rSAM"/>
</dbReference>
<dbReference type="SFLD" id="SFLDG01061">
    <property type="entry name" value="methylthiotransferase"/>
    <property type="match status" value="1"/>
</dbReference>
<dbReference type="Gene3D" id="2.40.50.140">
    <property type="entry name" value="Nucleic acid-binding proteins"/>
    <property type="match status" value="1"/>
</dbReference>
<dbReference type="GO" id="GO:0035599">
    <property type="term" value="F:aspartic acid methylthiotransferase activity"/>
    <property type="evidence" value="ECO:0007669"/>
    <property type="project" value="TreeGrafter"/>
</dbReference>
<dbReference type="InterPro" id="IPR023404">
    <property type="entry name" value="rSAM_horseshoe"/>
</dbReference>
<protein>
    <recommendedName>
        <fullName evidence="9">Ribosomal protein uS12 methylthiotransferase RimO</fullName>
        <shortName evidence="9">uS12 MTTase</shortName>
        <shortName evidence="9">uS12 methylthiotransferase</shortName>
        <ecNumber evidence="9">2.8.4.4</ecNumber>
    </recommendedName>
    <alternativeName>
        <fullName evidence="9">Ribosomal protein uS12 (aspartate-C(3))-methylthiotransferase</fullName>
    </alternativeName>
    <alternativeName>
        <fullName evidence="9">Ribosome maturation factor RimO</fullName>
    </alternativeName>
</protein>
<dbReference type="AlphaFoldDB" id="A0A0G3WKH8"/>
<evidence type="ECO:0000256" key="4">
    <source>
        <dbReference type="ARBA" id="ARBA00022679"/>
    </source>
</evidence>
<dbReference type="FunFam" id="3.80.30.20:FF:000001">
    <property type="entry name" value="tRNA-2-methylthio-N(6)-dimethylallyladenosine synthase 2"/>
    <property type="match status" value="1"/>
</dbReference>
<keyword evidence="2 9" id="KW-0004">4Fe-4S</keyword>
<dbReference type="GO" id="GO:0005829">
    <property type="term" value="C:cytosol"/>
    <property type="evidence" value="ECO:0007669"/>
    <property type="project" value="TreeGrafter"/>
</dbReference>
<dbReference type="PROSITE" id="PS01278">
    <property type="entry name" value="MTTASE_RADICAL"/>
    <property type="match status" value="1"/>
</dbReference>
<feature type="binding site" evidence="9">
    <location>
        <position position="150"/>
    </location>
    <ligand>
        <name>[4Fe-4S] cluster</name>
        <dbReference type="ChEBI" id="CHEBI:49883"/>
        <label>2</label>
        <note>4Fe-4S-S-AdoMet</note>
    </ligand>
</feature>
<dbReference type="OrthoDB" id="9805215at2"/>
<evidence type="ECO:0000256" key="6">
    <source>
        <dbReference type="ARBA" id="ARBA00022723"/>
    </source>
</evidence>
<comment type="similarity">
    <text evidence="9">Belongs to the methylthiotransferase family. RimO subfamily.</text>
</comment>
<feature type="domain" description="MTTase N-terminal" evidence="10">
    <location>
        <begin position="2"/>
        <end position="117"/>
    </location>
</feature>
<feature type="binding site" evidence="9">
    <location>
        <position position="11"/>
    </location>
    <ligand>
        <name>[4Fe-4S] cluster</name>
        <dbReference type="ChEBI" id="CHEBI:49883"/>
        <label>1</label>
    </ligand>
</feature>
<dbReference type="PROSITE" id="PS51918">
    <property type="entry name" value="RADICAL_SAM"/>
    <property type="match status" value="1"/>
</dbReference>
<comment type="function">
    <text evidence="9">Catalyzes the methylthiolation of an aspartic acid residue of ribosomal protein uS12.</text>
</comment>
<comment type="subcellular location">
    <subcellularLocation>
        <location evidence="9">Cytoplasm</location>
    </subcellularLocation>
</comment>
<organism evidence="12 13">
    <name type="scientific">Endomicrobium proavitum</name>
    <dbReference type="NCBI Taxonomy" id="1408281"/>
    <lineage>
        <taxon>Bacteria</taxon>
        <taxon>Pseudomonadati</taxon>
        <taxon>Elusimicrobiota</taxon>
        <taxon>Endomicrobiia</taxon>
        <taxon>Endomicrobiales</taxon>
        <taxon>Endomicrobiaceae</taxon>
        <taxon>Endomicrobium</taxon>
    </lineage>
</organism>
<dbReference type="InterPro" id="IPR012340">
    <property type="entry name" value="NA-bd_OB-fold"/>
</dbReference>
<dbReference type="SMART" id="SM00729">
    <property type="entry name" value="Elp3"/>
    <property type="match status" value="1"/>
</dbReference>
<feature type="binding site" evidence="9">
    <location>
        <position position="157"/>
    </location>
    <ligand>
        <name>[4Fe-4S] cluster</name>
        <dbReference type="ChEBI" id="CHEBI:49883"/>
        <label>2</label>
        <note>4Fe-4S-S-AdoMet</note>
    </ligand>
</feature>
<evidence type="ECO:0000256" key="2">
    <source>
        <dbReference type="ARBA" id="ARBA00022485"/>
    </source>
</evidence>
<dbReference type="STRING" id="1408281.Epro_0575"/>
<dbReference type="InterPro" id="IPR005840">
    <property type="entry name" value="Ribosomal_uS12_MeSTrfase_RimO"/>
</dbReference>
<keyword evidence="12" id="KW-0687">Ribonucleoprotein</keyword>
<keyword evidence="6 9" id="KW-0479">Metal-binding</keyword>
<dbReference type="SFLD" id="SFLDG01082">
    <property type="entry name" value="B12-binding_domain_containing"/>
    <property type="match status" value="1"/>
</dbReference>
<feature type="binding site" evidence="9">
    <location>
        <position position="154"/>
    </location>
    <ligand>
        <name>[4Fe-4S] cluster</name>
        <dbReference type="ChEBI" id="CHEBI:49883"/>
        <label>2</label>
        <note>4Fe-4S-S-AdoMet</note>
    </ligand>
</feature>
<keyword evidence="13" id="KW-1185">Reference proteome</keyword>
<evidence type="ECO:0000259" key="10">
    <source>
        <dbReference type="PROSITE" id="PS51449"/>
    </source>
</evidence>
<dbReference type="SFLD" id="SFLDS00029">
    <property type="entry name" value="Radical_SAM"/>
    <property type="match status" value="1"/>
</dbReference>
<dbReference type="PATRIC" id="fig|1408281.3.peg.590"/>
<keyword evidence="12" id="KW-0689">Ribosomal protein</keyword>
<dbReference type="Pfam" id="PF00919">
    <property type="entry name" value="UPF0004"/>
    <property type="match status" value="1"/>
</dbReference>
<dbReference type="HAMAP" id="MF_01865">
    <property type="entry name" value="MTTase_RimO"/>
    <property type="match status" value="1"/>
</dbReference>
<keyword evidence="7 9" id="KW-0408">Iron</keyword>
<dbReference type="Gene3D" id="3.40.50.12160">
    <property type="entry name" value="Methylthiotransferase, N-terminal domain"/>
    <property type="match status" value="1"/>
</dbReference>
<dbReference type="RefSeq" id="WP_052570440.1">
    <property type="nucleotide sequence ID" value="NZ_CP009498.1"/>
</dbReference>
<evidence type="ECO:0000256" key="9">
    <source>
        <dbReference type="HAMAP-Rule" id="MF_01865"/>
    </source>
</evidence>
<dbReference type="GO" id="GO:0051539">
    <property type="term" value="F:4 iron, 4 sulfur cluster binding"/>
    <property type="evidence" value="ECO:0007669"/>
    <property type="project" value="UniProtKB-UniRule"/>
</dbReference>
<reference evidence="12 13" key="1">
    <citation type="submission" date="2014-09" db="EMBL/GenBank/DDBJ databases">
        <title>Complete genome sequence of Endomicrobium proavitum.</title>
        <authorList>
            <person name="Zheng H."/>
        </authorList>
    </citation>
    <scope>NUCLEOTIDE SEQUENCE [LARGE SCALE GENOMIC DNA]</scope>
    <source>
        <strain evidence="12 13">Rsa215</strain>
    </source>
</reference>
<feature type="domain" description="Radical SAM core" evidence="11">
    <location>
        <begin position="136"/>
        <end position="363"/>
    </location>
</feature>
<dbReference type="SFLD" id="SFLDF00274">
    <property type="entry name" value="ribosomal_protein_S12_methylth"/>
    <property type="match status" value="1"/>
</dbReference>
<evidence type="ECO:0000313" key="13">
    <source>
        <dbReference type="Proteomes" id="UP000035337"/>
    </source>
</evidence>
<dbReference type="Pfam" id="PF18693">
    <property type="entry name" value="TRAM_2"/>
    <property type="match status" value="1"/>
</dbReference>
<feature type="binding site" evidence="9">
    <location>
        <position position="47"/>
    </location>
    <ligand>
        <name>[4Fe-4S] cluster</name>
        <dbReference type="ChEBI" id="CHEBI:49883"/>
        <label>1</label>
    </ligand>
</feature>
<dbReference type="PANTHER" id="PTHR43837">
    <property type="entry name" value="RIBOSOMAL PROTEIN S12 METHYLTHIOTRANSFERASE RIMO"/>
    <property type="match status" value="1"/>
</dbReference>
<dbReference type="InterPro" id="IPR002792">
    <property type="entry name" value="TRAM_dom"/>
</dbReference>
<evidence type="ECO:0000259" key="11">
    <source>
        <dbReference type="PROSITE" id="PS51918"/>
    </source>
</evidence>
<keyword evidence="8 9" id="KW-0411">Iron-sulfur</keyword>
<evidence type="ECO:0000256" key="5">
    <source>
        <dbReference type="ARBA" id="ARBA00022691"/>
    </source>
</evidence>
<dbReference type="InterPro" id="IPR020612">
    <property type="entry name" value="Methylthiotransferase_CS"/>
</dbReference>
<dbReference type="FunFam" id="3.40.50.12160:FF:000003">
    <property type="entry name" value="CDK5 regulatory subunit-associated protein 1"/>
    <property type="match status" value="1"/>
</dbReference>
<comment type="catalytic activity">
    <reaction evidence="9">
        <text>L-aspartate(89)-[ribosomal protein uS12]-hydrogen + (sulfur carrier)-SH + AH2 + 2 S-adenosyl-L-methionine = 3-methylsulfanyl-L-aspartate(89)-[ribosomal protein uS12]-hydrogen + (sulfur carrier)-H + 5'-deoxyadenosine + L-methionine + A + S-adenosyl-L-homocysteine + 2 H(+)</text>
        <dbReference type="Rhea" id="RHEA:37087"/>
        <dbReference type="Rhea" id="RHEA-COMP:10460"/>
        <dbReference type="Rhea" id="RHEA-COMP:10461"/>
        <dbReference type="Rhea" id="RHEA-COMP:14737"/>
        <dbReference type="Rhea" id="RHEA-COMP:14739"/>
        <dbReference type="ChEBI" id="CHEBI:13193"/>
        <dbReference type="ChEBI" id="CHEBI:15378"/>
        <dbReference type="ChEBI" id="CHEBI:17319"/>
        <dbReference type="ChEBI" id="CHEBI:17499"/>
        <dbReference type="ChEBI" id="CHEBI:29917"/>
        <dbReference type="ChEBI" id="CHEBI:29961"/>
        <dbReference type="ChEBI" id="CHEBI:57844"/>
        <dbReference type="ChEBI" id="CHEBI:57856"/>
        <dbReference type="ChEBI" id="CHEBI:59789"/>
        <dbReference type="ChEBI" id="CHEBI:64428"/>
        <dbReference type="ChEBI" id="CHEBI:73599"/>
        <dbReference type="EC" id="2.8.4.4"/>
    </reaction>
</comment>
<dbReference type="InterPro" id="IPR005839">
    <property type="entry name" value="Methylthiotransferase"/>
</dbReference>
<dbReference type="EMBL" id="CP009498">
    <property type="protein sequence ID" value="AKL97954.1"/>
    <property type="molecule type" value="Genomic_DNA"/>
</dbReference>
<dbReference type="PANTHER" id="PTHR43837:SF1">
    <property type="entry name" value="RIBOSOMAL PROTEIN US12 METHYLTHIOTRANSFERASE RIMO"/>
    <property type="match status" value="1"/>
</dbReference>
<dbReference type="GO" id="GO:0005840">
    <property type="term" value="C:ribosome"/>
    <property type="evidence" value="ECO:0007669"/>
    <property type="project" value="UniProtKB-KW"/>
</dbReference>
<dbReference type="InterPro" id="IPR058240">
    <property type="entry name" value="rSAM_sf"/>
</dbReference>
<dbReference type="Gene3D" id="3.80.30.20">
    <property type="entry name" value="tm_1862 like domain"/>
    <property type="match status" value="1"/>
</dbReference>
<feature type="binding site" evidence="9">
    <location>
        <position position="80"/>
    </location>
    <ligand>
        <name>[4Fe-4S] cluster</name>
        <dbReference type="ChEBI" id="CHEBI:49883"/>
        <label>1</label>
    </ligand>
</feature>
<dbReference type="EC" id="2.8.4.4" evidence="9"/>
<comment type="function">
    <text evidence="1">Catalyzes the methylthiolation of N6-(dimethylallyl)adenosine (i(6)A), leading to the formation of 2-methylthio-N6-(dimethylallyl)adenosine (ms(2)i(6)A) at position 37 in tRNAs that read codons beginning with uridine.</text>
</comment>
<dbReference type="KEGG" id="epo:Epro_0575"/>
<dbReference type="GO" id="GO:0103039">
    <property type="term" value="F:protein methylthiotransferase activity"/>
    <property type="evidence" value="ECO:0007669"/>
    <property type="project" value="UniProtKB-EC"/>
</dbReference>
<dbReference type="InterPro" id="IPR038135">
    <property type="entry name" value="Methylthiotransferase_N_sf"/>
</dbReference>
<dbReference type="NCBIfam" id="TIGR00089">
    <property type="entry name" value="MiaB/RimO family radical SAM methylthiotransferase"/>
    <property type="match status" value="1"/>
</dbReference>
<dbReference type="Pfam" id="PF04055">
    <property type="entry name" value="Radical_SAM"/>
    <property type="match status" value="1"/>
</dbReference>
<proteinExistence type="inferred from homology"/>
<accession>A0A0G3WKH8</accession>
<dbReference type="InterPro" id="IPR007197">
    <property type="entry name" value="rSAM"/>
</dbReference>
<evidence type="ECO:0000256" key="7">
    <source>
        <dbReference type="ARBA" id="ARBA00023004"/>
    </source>
</evidence>
<gene>
    <name evidence="9 12" type="primary">rimO</name>
    <name evidence="12" type="ORF">Epro_0575</name>
</gene>
<evidence type="ECO:0000256" key="3">
    <source>
        <dbReference type="ARBA" id="ARBA00022490"/>
    </source>
</evidence>
<dbReference type="GO" id="GO:0006400">
    <property type="term" value="P:tRNA modification"/>
    <property type="evidence" value="ECO:0007669"/>
    <property type="project" value="InterPro"/>
</dbReference>
<dbReference type="SUPFAM" id="SSF102114">
    <property type="entry name" value="Radical SAM enzymes"/>
    <property type="match status" value="1"/>
</dbReference>
<dbReference type="Proteomes" id="UP000035337">
    <property type="component" value="Chromosome"/>
</dbReference>
<comment type="cofactor">
    <cofactor evidence="9">
        <name>[4Fe-4S] cluster</name>
        <dbReference type="ChEBI" id="CHEBI:49883"/>
    </cofactor>
    <text evidence="9">Binds 2 [4Fe-4S] clusters. One cluster is coordinated with 3 cysteines and an exchangeable S-adenosyl-L-methionine.</text>
</comment>
<dbReference type="NCBIfam" id="TIGR01125">
    <property type="entry name" value="30S ribosomal protein S12 methylthiotransferase RimO"/>
    <property type="match status" value="1"/>
</dbReference>
<dbReference type="InterPro" id="IPR013848">
    <property type="entry name" value="Methylthiotransferase_N"/>
</dbReference>
<dbReference type="CDD" id="cd01335">
    <property type="entry name" value="Radical_SAM"/>
    <property type="match status" value="1"/>
</dbReference>
<evidence type="ECO:0000256" key="8">
    <source>
        <dbReference type="ARBA" id="ARBA00023014"/>
    </source>
</evidence>